<dbReference type="Gene3D" id="1.10.10.1150">
    <property type="entry name" value="Coenzyme PQQ synthesis protein D (PqqD)"/>
    <property type="match status" value="1"/>
</dbReference>
<proteinExistence type="predicted"/>
<dbReference type="AlphaFoldDB" id="A0A429GW87"/>
<dbReference type="EMBL" id="RCOS01000024">
    <property type="protein sequence ID" value="RSN78092.1"/>
    <property type="molecule type" value="Genomic_DNA"/>
</dbReference>
<organism evidence="1 2">
    <name type="scientific">Candidatus Methanodesulfokora washburnensis</name>
    <dbReference type="NCBI Taxonomy" id="2478471"/>
    <lineage>
        <taxon>Archaea</taxon>
        <taxon>Thermoproteota</taxon>
        <taxon>Candidatus Korarchaeia</taxon>
        <taxon>Candidatus Korarchaeia incertae sedis</taxon>
        <taxon>Candidatus Methanodesulfokora</taxon>
    </lineage>
</organism>
<gene>
    <name evidence="1" type="ORF">D6D85_01530</name>
</gene>
<keyword evidence="2" id="KW-1185">Reference proteome</keyword>
<dbReference type="InterPro" id="IPR041881">
    <property type="entry name" value="PqqD_sf"/>
</dbReference>
<accession>A0A429GW87</accession>
<sequence length="85" mass="10219">MMRVKPKLREDHMQDALYIFDEETGYIFELNSTAALIWDMIKEGLSEEEIFKKLREIFGEDDSKIMSDLDNFIRKLLEYHLITKE</sequence>
<comment type="caution">
    <text evidence="1">The sequence shown here is derived from an EMBL/GenBank/DDBJ whole genome shotgun (WGS) entry which is preliminary data.</text>
</comment>
<reference evidence="1 2" key="1">
    <citation type="submission" date="2018-10" db="EMBL/GenBank/DDBJ databases">
        <title>Co-occurring genomic capacity for anaerobic methane metabolism and dissimilatory sulfite reduction discovered in the Korarchaeota.</title>
        <authorList>
            <person name="Mckay L.J."/>
            <person name="Dlakic M."/>
            <person name="Fields M.W."/>
            <person name="Delmont T.O."/>
            <person name="Eren A.M."/>
            <person name="Jay Z.J."/>
            <person name="Klingelsmith K.B."/>
            <person name="Rusch D.B."/>
            <person name="Inskeep W.P."/>
        </authorList>
    </citation>
    <scope>NUCLEOTIDE SEQUENCE [LARGE SCALE GENOMIC DNA]</scope>
    <source>
        <strain evidence="1 2">MDKW</strain>
    </source>
</reference>
<evidence type="ECO:0000313" key="2">
    <source>
        <dbReference type="Proteomes" id="UP000277582"/>
    </source>
</evidence>
<dbReference type="Proteomes" id="UP000277582">
    <property type="component" value="Unassembled WGS sequence"/>
</dbReference>
<name>A0A429GW87_9CREN</name>
<dbReference type="InterPro" id="IPR008792">
    <property type="entry name" value="PQQD"/>
</dbReference>
<protein>
    <submittedName>
        <fullName evidence="1">PqqD family protein</fullName>
    </submittedName>
</protein>
<evidence type="ECO:0000313" key="1">
    <source>
        <dbReference type="EMBL" id="RSN78092.1"/>
    </source>
</evidence>
<dbReference type="Pfam" id="PF05402">
    <property type="entry name" value="PqqD"/>
    <property type="match status" value="1"/>
</dbReference>